<dbReference type="GO" id="GO:0010181">
    <property type="term" value="F:FMN binding"/>
    <property type="evidence" value="ECO:0007669"/>
    <property type="project" value="InterPro"/>
</dbReference>
<evidence type="ECO:0000259" key="1">
    <source>
        <dbReference type="PROSITE" id="PS50902"/>
    </source>
</evidence>
<name>A0A0P8CBN8_9EURY</name>
<dbReference type="EMBL" id="LKCM01000100">
    <property type="protein sequence ID" value="KPQ44264.1"/>
    <property type="molecule type" value="Genomic_DNA"/>
</dbReference>
<dbReference type="Gene3D" id="3.40.50.360">
    <property type="match status" value="1"/>
</dbReference>
<dbReference type="Proteomes" id="UP000050360">
    <property type="component" value="Unassembled WGS sequence"/>
</dbReference>
<dbReference type="GO" id="GO:0046872">
    <property type="term" value="F:metal ion binding"/>
    <property type="evidence" value="ECO:0007669"/>
    <property type="project" value="InterPro"/>
</dbReference>
<dbReference type="InterPro" id="IPR016440">
    <property type="entry name" value="Rubredoxin-O_OxRdtase"/>
</dbReference>
<dbReference type="InterPro" id="IPR008254">
    <property type="entry name" value="Flavodoxin/NO_synth"/>
</dbReference>
<dbReference type="CDD" id="cd07709">
    <property type="entry name" value="flavodiiron_proteins_MBL-fold"/>
    <property type="match status" value="1"/>
</dbReference>
<dbReference type="SMART" id="SM00849">
    <property type="entry name" value="Lactamase_B"/>
    <property type="match status" value="1"/>
</dbReference>
<dbReference type="PANTHER" id="PTHR43717:SF1">
    <property type="entry name" value="ANAEROBIC NITRIC OXIDE REDUCTASE FLAVORUBREDOXIN"/>
    <property type="match status" value="1"/>
</dbReference>
<evidence type="ECO:0000313" key="3">
    <source>
        <dbReference type="Proteomes" id="UP000050360"/>
    </source>
</evidence>
<dbReference type="PATRIC" id="fig|1719120.3.peg.1208"/>
<dbReference type="InterPro" id="IPR045761">
    <property type="entry name" value="ODP_dom"/>
</dbReference>
<dbReference type="GO" id="GO:0009055">
    <property type="term" value="F:electron transfer activity"/>
    <property type="evidence" value="ECO:0007669"/>
    <property type="project" value="InterPro"/>
</dbReference>
<dbReference type="Gene3D" id="3.60.15.10">
    <property type="entry name" value="Ribonuclease Z/Hydroxyacylglutathione hydrolase-like"/>
    <property type="match status" value="1"/>
</dbReference>
<accession>A0A0P8CBN8</accession>
<comment type="caution">
    <text evidence="2">The sequence shown here is derived from an EMBL/GenBank/DDBJ whole genome shotgun (WGS) entry which is preliminary data.</text>
</comment>
<dbReference type="Pfam" id="PF00258">
    <property type="entry name" value="Flavodoxin_1"/>
    <property type="match status" value="1"/>
</dbReference>
<dbReference type="PANTHER" id="PTHR43717">
    <property type="entry name" value="ANAEROBIC NITRIC OXIDE REDUCTASE FLAVORUBREDOXIN"/>
    <property type="match status" value="1"/>
</dbReference>
<feature type="domain" description="Flavodoxin-like" evidence="1">
    <location>
        <begin position="251"/>
        <end position="389"/>
    </location>
</feature>
<dbReference type="PROSITE" id="PS50902">
    <property type="entry name" value="FLAVODOXIN_LIKE"/>
    <property type="match status" value="1"/>
</dbReference>
<dbReference type="InterPro" id="IPR029039">
    <property type="entry name" value="Flavoprotein-like_sf"/>
</dbReference>
<organism evidence="2 3">
    <name type="scientific">Candidatus Methanoperedens nitratireducens</name>
    <dbReference type="NCBI Taxonomy" id="1392998"/>
    <lineage>
        <taxon>Archaea</taxon>
        <taxon>Methanobacteriati</taxon>
        <taxon>Methanobacteriota</taxon>
        <taxon>Stenosarchaea group</taxon>
        <taxon>Methanomicrobia</taxon>
        <taxon>Methanosarcinales</taxon>
        <taxon>ANME-2 cluster</taxon>
        <taxon>Candidatus Methanoperedentaceae</taxon>
        <taxon>Candidatus Methanoperedens</taxon>
    </lineage>
</organism>
<dbReference type="GO" id="GO:0016491">
    <property type="term" value="F:oxidoreductase activity"/>
    <property type="evidence" value="ECO:0007669"/>
    <property type="project" value="InterPro"/>
</dbReference>
<dbReference type="AlphaFoldDB" id="A0A0P8CBN8"/>
<dbReference type="PIRSF" id="PIRSF005243">
    <property type="entry name" value="ROO"/>
    <property type="match status" value="1"/>
</dbReference>
<dbReference type="Pfam" id="PF19583">
    <property type="entry name" value="ODP"/>
    <property type="match status" value="1"/>
</dbReference>
<gene>
    <name evidence="2" type="ORF">MPEBLZ_01124</name>
</gene>
<dbReference type="SUPFAM" id="SSF56281">
    <property type="entry name" value="Metallo-hydrolase/oxidoreductase"/>
    <property type="match status" value="1"/>
</dbReference>
<protein>
    <submittedName>
        <fullName evidence="2">Flavoprotein A</fullName>
    </submittedName>
</protein>
<sequence length="394" mass="44697">MIEIKENIFWVGIKDWEIKTFHGEELSTHRGSTYNSYLIKDEKNVLVDTVWTPFKEEYVARLDAEFGLDNIDAVVVNHSESDHSGSLTHLMSQIPDADIYCTKNGHDMIYRHHHMDWKFNEVKTGDTLKTGKYELVFVEAPMLHWPDSMFTYVKGADLLLSNDAFGQHYATSAMYDDEVDQCELFQEAIKYYANILTPFSSLVKKKIEEFKAMNVPVDMIAPSHGVIWRKDALDIVGKYYEWADAYQEDFVVIAYDTMWNGTKSMAEAIASGLKESRVPYKLFNIAKSDMNDIITQIFRSKGVIVGSPTINRRVLSAVSALIETMKGLRFKNKAGAAFGGYGWSGESVSVIEDGLKSAGIEVAVPGIKFRYNPTSDELEECKQFGKQFAKNLKK</sequence>
<dbReference type="InterPro" id="IPR001279">
    <property type="entry name" value="Metallo-B-lactamas"/>
</dbReference>
<dbReference type="InterPro" id="IPR036866">
    <property type="entry name" value="RibonucZ/Hydroxyglut_hydro"/>
</dbReference>
<evidence type="ECO:0000313" key="2">
    <source>
        <dbReference type="EMBL" id="KPQ44264.1"/>
    </source>
</evidence>
<reference evidence="2 3" key="1">
    <citation type="submission" date="2015-09" db="EMBL/GenBank/DDBJ databases">
        <title>A metagenomics-based metabolic model of nitrate-dependent anaerobic oxidation of methane by Methanoperedens-like archaea.</title>
        <authorList>
            <person name="Arshad A."/>
            <person name="Speth D.R."/>
            <person name="De Graaf R.M."/>
            <person name="Op Den Camp H.J."/>
            <person name="Jetten M.S."/>
            <person name="Welte C.U."/>
        </authorList>
    </citation>
    <scope>NUCLEOTIDE SEQUENCE [LARGE SCALE GENOMIC DNA]</scope>
</reference>
<dbReference type="SUPFAM" id="SSF52218">
    <property type="entry name" value="Flavoproteins"/>
    <property type="match status" value="1"/>
</dbReference>
<proteinExistence type="predicted"/>